<dbReference type="EMBL" id="ATBP01001272">
    <property type="protein sequence ID" value="ETR67660.1"/>
    <property type="molecule type" value="Genomic_DNA"/>
</dbReference>
<proteinExistence type="predicted"/>
<name>A0A1V1NYK0_9BACT</name>
<dbReference type="Gene3D" id="2.160.20.10">
    <property type="entry name" value="Single-stranded right-handed beta-helix, Pectin lyase-like"/>
    <property type="match status" value="1"/>
</dbReference>
<dbReference type="SUPFAM" id="SSF51126">
    <property type="entry name" value="Pectin lyase-like"/>
    <property type="match status" value="1"/>
</dbReference>
<reference evidence="3" key="1">
    <citation type="submission" date="2012-11" db="EMBL/GenBank/DDBJ databases">
        <authorList>
            <person name="Lucero-Rivera Y.E."/>
            <person name="Tovar-Ramirez D."/>
        </authorList>
    </citation>
    <scope>NUCLEOTIDE SEQUENCE [LARGE SCALE GENOMIC DNA]</scope>
    <source>
        <strain evidence="3">Araruama</strain>
    </source>
</reference>
<keyword evidence="1" id="KW-0472">Membrane</keyword>
<dbReference type="AlphaFoldDB" id="A0A1V1NYK0"/>
<evidence type="ECO:0000313" key="3">
    <source>
        <dbReference type="Proteomes" id="UP000189670"/>
    </source>
</evidence>
<accession>A0A1V1NYK0</accession>
<dbReference type="InterPro" id="IPR011050">
    <property type="entry name" value="Pectin_lyase_fold/virulence"/>
</dbReference>
<organism evidence="2 3">
    <name type="scientific">Candidatus Magnetoglobus multicellularis str. Araruama</name>
    <dbReference type="NCBI Taxonomy" id="890399"/>
    <lineage>
        <taxon>Bacteria</taxon>
        <taxon>Pseudomonadati</taxon>
        <taxon>Thermodesulfobacteriota</taxon>
        <taxon>Desulfobacteria</taxon>
        <taxon>Desulfobacterales</taxon>
        <taxon>Desulfobacteraceae</taxon>
        <taxon>Candidatus Magnetoglobus</taxon>
    </lineage>
</organism>
<evidence type="ECO:0000256" key="1">
    <source>
        <dbReference type="SAM" id="Phobius"/>
    </source>
</evidence>
<comment type="caution">
    <text evidence="2">The sequence shown here is derived from an EMBL/GenBank/DDBJ whole genome shotgun (WGS) entry which is preliminary data.</text>
</comment>
<protein>
    <submittedName>
        <fullName evidence="2">Uncharacterized protein</fullName>
    </submittedName>
</protein>
<sequence>MKQFKNIQRSIFITFILAISGMIVTPVYASEFHVTTSQELQTALSTAAENNQSDSIFLAAGIYKGNFRMNTEESDTSITIQAEEGLNAGNVILDGEERDRVLLIDSDDNKLNVFIKYLTIKMGKEVLVRGCIYDQKVMLAFQTAYFLIMKVLLVVAMYIKQK</sequence>
<keyword evidence="1" id="KW-1133">Transmembrane helix</keyword>
<gene>
    <name evidence="2" type="ORF">OMM_05025</name>
</gene>
<dbReference type="Proteomes" id="UP000189670">
    <property type="component" value="Unassembled WGS sequence"/>
</dbReference>
<evidence type="ECO:0000313" key="2">
    <source>
        <dbReference type="EMBL" id="ETR67660.1"/>
    </source>
</evidence>
<feature type="transmembrane region" description="Helical" evidence="1">
    <location>
        <begin position="137"/>
        <end position="159"/>
    </location>
</feature>
<dbReference type="InterPro" id="IPR012334">
    <property type="entry name" value="Pectin_lyas_fold"/>
</dbReference>
<keyword evidence="1" id="KW-0812">Transmembrane</keyword>